<dbReference type="InterPro" id="IPR007361">
    <property type="entry name" value="DUF427"/>
</dbReference>
<evidence type="ECO:0000313" key="3">
    <source>
        <dbReference type="Proteomes" id="UP000306147"/>
    </source>
</evidence>
<dbReference type="PANTHER" id="PTHR34310:SF9">
    <property type="entry name" value="BLR5716 PROTEIN"/>
    <property type="match status" value="1"/>
</dbReference>
<dbReference type="Proteomes" id="UP000306147">
    <property type="component" value="Unassembled WGS sequence"/>
</dbReference>
<evidence type="ECO:0000313" key="2">
    <source>
        <dbReference type="EMBL" id="TGX49111.1"/>
    </source>
</evidence>
<feature type="domain" description="DUF427" evidence="1">
    <location>
        <begin position="33"/>
        <end position="116"/>
    </location>
</feature>
<proteinExistence type="predicted"/>
<reference evidence="2 3" key="1">
    <citation type="submission" date="2019-04" db="EMBL/GenBank/DDBJ databases">
        <title>Sphingomonas psychrotolerans sp. nov., isolated from soil in the Tianshan Mountains, Xinjiang, China.</title>
        <authorList>
            <person name="Luo Y."/>
            <person name="Sheng H."/>
        </authorList>
    </citation>
    <scope>NUCLEOTIDE SEQUENCE [LARGE SCALE GENOMIC DNA]</scope>
    <source>
        <strain evidence="2 3">ZFGT-11</strain>
    </source>
</reference>
<comment type="caution">
    <text evidence="2">The sequence shown here is derived from an EMBL/GenBank/DDBJ whole genome shotgun (WGS) entry which is preliminary data.</text>
</comment>
<dbReference type="Gene3D" id="2.170.150.40">
    <property type="entry name" value="Domain of unknown function (DUF427)"/>
    <property type="match status" value="1"/>
</dbReference>
<protein>
    <submittedName>
        <fullName evidence="2">DUF427 domain-containing protein</fullName>
    </submittedName>
</protein>
<dbReference type="PANTHER" id="PTHR34310">
    <property type="entry name" value="DUF427 DOMAIN PROTEIN (AFU_ORTHOLOGUE AFUA_3G02220)"/>
    <property type="match status" value="1"/>
</dbReference>
<organism evidence="2 3">
    <name type="scientific">Sphingomonas gei</name>
    <dbReference type="NCBI Taxonomy" id="1395960"/>
    <lineage>
        <taxon>Bacteria</taxon>
        <taxon>Pseudomonadati</taxon>
        <taxon>Pseudomonadota</taxon>
        <taxon>Alphaproteobacteria</taxon>
        <taxon>Sphingomonadales</taxon>
        <taxon>Sphingomonadaceae</taxon>
        <taxon>Sphingomonas</taxon>
    </lineage>
</organism>
<name>A0A4S1WZT4_9SPHN</name>
<evidence type="ECO:0000259" key="1">
    <source>
        <dbReference type="Pfam" id="PF04248"/>
    </source>
</evidence>
<sequence length="124" mass="13626">MADRKILVPDASHPISIRPSSVTVVVREGAYQFARSSSAWTLTEASYAPVQYIPRGDVDMSLLERSQHTTYCPYKGDANYYSIPALGASGINSVWTYEKPFEAVGEIAGCLAFYPDRVSIELAD</sequence>
<accession>A0A4S1WZT4</accession>
<dbReference type="EMBL" id="SRXT01000009">
    <property type="protein sequence ID" value="TGX49111.1"/>
    <property type="molecule type" value="Genomic_DNA"/>
</dbReference>
<dbReference type="InterPro" id="IPR038694">
    <property type="entry name" value="DUF427_sf"/>
</dbReference>
<dbReference type="OrthoDB" id="9815163at2"/>
<gene>
    <name evidence="2" type="ORF">E5A73_19895</name>
</gene>
<dbReference type="AlphaFoldDB" id="A0A4S1WZT4"/>
<dbReference type="Pfam" id="PF04248">
    <property type="entry name" value="NTP_transf_9"/>
    <property type="match status" value="1"/>
</dbReference>
<keyword evidence="3" id="KW-1185">Reference proteome</keyword>